<reference evidence="1 2" key="1">
    <citation type="journal article" date="2016" name="Nat. Commun.">
        <title>Thousands of microbial genomes shed light on interconnected biogeochemical processes in an aquifer system.</title>
        <authorList>
            <person name="Anantharaman K."/>
            <person name="Brown C.T."/>
            <person name="Hug L.A."/>
            <person name="Sharon I."/>
            <person name="Castelle C.J."/>
            <person name="Probst A.J."/>
            <person name="Thomas B.C."/>
            <person name="Singh A."/>
            <person name="Wilkins M.J."/>
            <person name="Karaoz U."/>
            <person name="Brodie E.L."/>
            <person name="Williams K.H."/>
            <person name="Hubbard S.S."/>
            <person name="Banfield J.F."/>
        </authorList>
    </citation>
    <scope>NUCLEOTIDE SEQUENCE [LARGE SCALE GENOMIC DNA]</scope>
</reference>
<dbReference type="InterPro" id="IPR016181">
    <property type="entry name" value="Acyl_CoA_acyltransferase"/>
</dbReference>
<comment type="caution">
    <text evidence="1">The sequence shown here is derived from an EMBL/GenBank/DDBJ whole genome shotgun (WGS) entry which is preliminary data.</text>
</comment>
<dbReference type="Proteomes" id="UP000176705">
    <property type="component" value="Unassembled WGS sequence"/>
</dbReference>
<name>A0A1G2L941_9BACT</name>
<evidence type="ECO:0000313" key="2">
    <source>
        <dbReference type="Proteomes" id="UP000176705"/>
    </source>
</evidence>
<accession>A0A1G2L941</accession>
<dbReference type="AlphaFoldDB" id="A0A1G2L941"/>
<protein>
    <recommendedName>
        <fullName evidence="3">N-acetyltransferase domain-containing protein</fullName>
    </recommendedName>
</protein>
<proteinExistence type="predicted"/>
<dbReference type="EMBL" id="MHQS01000022">
    <property type="protein sequence ID" value="OHA08166.1"/>
    <property type="molecule type" value="Genomic_DNA"/>
</dbReference>
<sequence>MFIETLGQNGQERCRVSEADCAAINDLLRQLNPKAGERTVEFIERQLEQINRNGGVAVIREKNGRIVAMGTWTVVPTLMRIEAFASEVSFDQQHPEWRRFLRELGQYIINRAKRAKAERIDLTWNQTRPGYKAFLELGFTEADTRLLRLVL</sequence>
<organism evidence="1 2">
    <name type="scientific">Candidatus Sungbacteria bacterium RIFCSPLOWO2_01_FULL_59_16</name>
    <dbReference type="NCBI Taxonomy" id="1802280"/>
    <lineage>
        <taxon>Bacteria</taxon>
        <taxon>Candidatus Sungiibacteriota</taxon>
    </lineage>
</organism>
<dbReference type="SUPFAM" id="SSF55729">
    <property type="entry name" value="Acyl-CoA N-acyltransferases (Nat)"/>
    <property type="match status" value="1"/>
</dbReference>
<evidence type="ECO:0008006" key="3">
    <source>
        <dbReference type="Google" id="ProtNLM"/>
    </source>
</evidence>
<dbReference type="Gene3D" id="3.40.630.30">
    <property type="match status" value="1"/>
</dbReference>
<evidence type="ECO:0000313" key="1">
    <source>
        <dbReference type="EMBL" id="OHA08166.1"/>
    </source>
</evidence>
<gene>
    <name evidence="1" type="ORF">A3B37_03870</name>
</gene>
<dbReference type="STRING" id="1802280.A3B37_03870"/>